<organism evidence="1 2">
    <name type="scientific">Aphis gossypii</name>
    <name type="common">Cotton aphid</name>
    <dbReference type="NCBI Taxonomy" id="80765"/>
    <lineage>
        <taxon>Eukaryota</taxon>
        <taxon>Metazoa</taxon>
        <taxon>Ecdysozoa</taxon>
        <taxon>Arthropoda</taxon>
        <taxon>Hexapoda</taxon>
        <taxon>Insecta</taxon>
        <taxon>Pterygota</taxon>
        <taxon>Neoptera</taxon>
        <taxon>Paraneoptera</taxon>
        <taxon>Hemiptera</taxon>
        <taxon>Sternorrhyncha</taxon>
        <taxon>Aphidomorpha</taxon>
        <taxon>Aphidoidea</taxon>
        <taxon>Aphididae</taxon>
        <taxon>Aphidini</taxon>
        <taxon>Aphis</taxon>
        <taxon>Aphis</taxon>
    </lineage>
</organism>
<evidence type="ECO:0000313" key="2">
    <source>
        <dbReference type="Proteomes" id="UP001154329"/>
    </source>
</evidence>
<keyword evidence="2" id="KW-1185">Reference proteome</keyword>
<reference evidence="1" key="2">
    <citation type="submission" date="2022-10" db="EMBL/GenBank/DDBJ databases">
        <authorList>
            <consortium name="ENA_rothamsted_submissions"/>
            <consortium name="culmorum"/>
            <person name="King R."/>
        </authorList>
    </citation>
    <scope>NUCLEOTIDE SEQUENCE</scope>
</reference>
<dbReference type="AlphaFoldDB" id="A0A9P0NNW0"/>
<protein>
    <submittedName>
        <fullName evidence="1">Uncharacterized protein</fullName>
    </submittedName>
</protein>
<reference evidence="1" key="1">
    <citation type="submission" date="2022-02" db="EMBL/GenBank/DDBJ databases">
        <authorList>
            <person name="King R."/>
        </authorList>
    </citation>
    <scope>NUCLEOTIDE SEQUENCE</scope>
</reference>
<sequence length="173" mass="19725">MCIYVYTVYTIDGALSPRRGTELLQMPGAYYCTTLRRYSCVVVVPTVQTARLTSRNILNYLSWAIAVWSGFPKNGKNHCCPLVTDHGRCSNLTFLPISRRRGIQHTCSKINPTVCARLCIITLRLNITRIHILTYTANTINIILFLSLGQFYRQYLIANPVSISQQIHLNDRQ</sequence>
<evidence type="ECO:0000313" key="1">
    <source>
        <dbReference type="EMBL" id="CAH1733394.1"/>
    </source>
</evidence>
<dbReference type="EMBL" id="OU899036">
    <property type="protein sequence ID" value="CAH1733394.1"/>
    <property type="molecule type" value="Genomic_DNA"/>
</dbReference>
<accession>A0A9P0NNW0</accession>
<proteinExistence type="predicted"/>
<gene>
    <name evidence="1" type="ORF">APHIGO_LOCUS9710</name>
</gene>
<name>A0A9P0NNW0_APHGO</name>
<dbReference type="Proteomes" id="UP001154329">
    <property type="component" value="Chromosome 3"/>
</dbReference>